<dbReference type="Pfam" id="PF01614">
    <property type="entry name" value="IclR_C"/>
    <property type="match status" value="1"/>
</dbReference>
<dbReference type="EMBL" id="NEVU01000003">
    <property type="protein sequence ID" value="OZI70949.1"/>
    <property type="molecule type" value="Genomic_DNA"/>
</dbReference>
<evidence type="ECO:0000256" key="3">
    <source>
        <dbReference type="ARBA" id="ARBA00023163"/>
    </source>
</evidence>
<name>A0A261VA11_9BORD</name>
<dbReference type="PROSITE" id="PS51077">
    <property type="entry name" value="HTH_ICLR"/>
    <property type="match status" value="1"/>
</dbReference>
<evidence type="ECO:0000313" key="8">
    <source>
        <dbReference type="Proteomes" id="UP000216429"/>
    </source>
</evidence>
<evidence type="ECO:0000313" key="7">
    <source>
        <dbReference type="EMBL" id="OZI70949.1"/>
    </source>
</evidence>
<evidence type="ECO:0000256" key="4">
    <source>
        <dbReference type="SAM" id="MobiDB-lite"/>
    </source>
</evidence>
<dbReference type="OrthoDB" id="5401369at2"/>
<evidence type="ECO:0000259" key="5">
    <source>
        <dbReference type="PROSITE" id="PS51077"/>
    </source>
</evidence>
<feature type="region of interest" description="Disordered" evidence="4">
    <location>
        <begin position="1"/>
        <end position="20"/>
    </location>
</feature>
<evidence type="ECO:0000256" key="2">
    <source>
        <dbReference type="ARBA" id="ARBA00023125"/>
    </source>
</evidence>
<dbReference type="Gene3D" id="3.30.450.40">
    <property type="match status" value="1"/>
</dbReference>
<dbReference type="InterPro" id="IPR005471">
    <property type="entry name" value="Tscrpt_reg_IclR_N"/>
</dbReference>
<feature type="domain" description="IclR-ED" evidence="6">
    <location>
        <begin position="86"/>
        <end position="267"/>
    </location>
</feature>
<dbReference type="Proteomes" id="UP000216429">
    <property type="component" value="Unassembled WGS sequence"/>
</dbReference>
<sequence length="274" mass="29201">MAASTSPEPTATARPRFGGVSQNRSLERGLEILRAFRPGTDLLGNGELADRTGLSAATVSRLTQTLVTGGFLEHDRTARAYRLAAPVLSLGHAMRSASPVLKAATPLMQELSLKLKVNVGLAAADRSDMIYLESIRYNRRPSLRTIVAGQRVPMELTSLGRAYLATRAAPERDALLATIRQGYRSATWKPVGAAIEAAMAKVHAEDYCAASWQPGIVAMATPLRLPQGQTLSLNLSLAVDEPVRQVARRYVRALLALKAAVGRAVALAGPSGPD</sequence>
<organism evidence="7 8">
    <name type="scientific">Bordetella genomosp. 12</name>
    <dbReference type="NCBI Taxonomy" id="463035"/>
    <lineage>
        <taxon>Bacteria</taxon>
        <taxon>Pseudomonadati</taxon>
        <taxon>Pseudomonadota</taxon>
        <taxon>Betaproteobacteria</taxon>
        <taxon>Burkholderiales</taxon>
        <taxon>Alcaligenaceae</taxon>
        <taxon>Bordetella</taxon>
    </lineage>
</organism>
<evidence type="ECO:0000256" key="1">
    <source>
        <dbReference type="ARBA" id="ARBA00023015"/>
    </source>
</evidence>
<feature type="domain" description="HTH iclR-type" evidence="5">
    <location>
        <begin position="23"/>
        <end position="85"/>
    </location>
</feature>
<keyword evidence="8" id="KW-1185">Reference proteome</keyword>
<keyword evidence="2" id="KW-0238">DNA-binding</keyword>
<accession>A0A261VA11</accession>
<dbReference type="SMART" id="SM00346">
    <property type="entry name" value="HTH_ICLR"/>
    <property type="match status" value="1"/>
</dbReference>
<keyword evidence="1" id="KW-0805">Transcription regulation</keyword>
<dbReference type="PANTHER" id="PTHR30136:SF33">
    <property type="entry name" value="TRANSCRIPTIONAL REGULATORY PROTEIN"/>
    <property type="match status" value="1"/>
</dbReference>
<reference evidence="8" key="1">
    <citation type="submission" date="2017-05" db="EMBL/GenBank/DDBJ databases">
        <title>Complete and WGS of Bordetella genogroups.</title>
        <authorList>
            <person name="Spilker T."/>
            <person name="Lipuma J."/>
        </authorList>
    </citation>
    <scope>NUCLEOTIDE SEQUENCE [LARGE SCALE GENOMIC DNA]</scope>
    <source>
        <strain evidence="8">AU6712</strain>
    </source>
</reference>
<dbReference type="InterPro" id="IPR029016">
    <property type="entry name" value="GAF-like_dom_sf"/>
</dbReference>
<proteinExistence type="predicted"/>
<gene>
    <name evidence="7" type="ORF">CAL22_13705</name>
</gene>
<dbReference type="InterPro" id="IPR014757">
    <property type="entry name" value="Tscrpt_reg_IclR_C"/>
</dbReference>
<dbReference type="InterPro" id="IPR036388">
    <property type="entry name" value="WH-like_DNA-bd_sf"/>
</dbReference>
<dbReference type="GO" id="GO:0003700">
    <property type="term" value="F:DNA-binding transcription factor activity"/>
    <property type="evidence" value="ECO:0007669"/>
    <property type="project" value="TreeGrafter"/>
</dbReference>
<dbReference type="AlphaFoldDB" id="A0A261VA11"/>
<dbReference type="PROSITE" id="PS51078">
    <property type="entry name" value="ICLR_ED"/>
    <property type="match status" value="1"/>
</dbReference>
<dbReference type="InterPro" id="IPR036390">
    <property type="entry name" value="WH_DNA-bd_sf"/>
</dbReference>
<comment type="caution">
    <text evidence="7">The sequence shown here is derived from an EMBL/GenBank/DDBJ whole genome shotgun (WGS) entry which is preliminary data.</text>
</comment>
<dbReference type="Pfam" id="PF09339">
    <property type="entry name" value="HTH_IclR"/>
    <property type="match status" value="1"/>
</dbReference>
<dbReference type="PANTHER" id="PTHR30136">
    <property type="entry name" value="HELIX-TURN-HELIX TRANSCRIPTIONAL REGULATOR, ICLR FAMILY"/>
    <property type="match status" value="1"/>
</dbReference>
<dbReference type="SUPFAM" id="SSF55781">
    <property type="entry name" value="GAF domain-like"/>
    <property type="match status" value="1"/>
</dbReference>
<keyword evidence="3" id="KW-0804">Transcription</keyword>
<dbReference type="InterPro" id="IPR050707">
    <property type="entry name" value="HTH_MetabolicPath_Reg"/>
</dbReference>
<dbReference type="SUPFAM" id="SSF46785">
    <property type="entry name" value="Winged helix' DNA-binding domain"/>
    <property type="match status" value="1"/>
</dbReference>
<dbReference type="GO" id="GO:0003677">
    <property type="term" value="F:DNA binding"/>
    <property type="evidence" value="ECO:0007669"/>
    <property type="project" value="UniProtKB-KW"/>
</dbReference>
<dbReference type="RefSeq" id="WP_094814162.1">
    <property type="nucleotide sequence ID" value="NZ_NEVU01000003.1"/>
</dbReference>
<dbReference type="Gene3D" id="1.10.10.10">
    <property type="entry name" value="Winged helix-like DNA-binding domain superfamily/Winged helix DNA-binding domain"/>
    <property type="match status" value="1"/>
</dbReference>
<dbReference type="GO" id="GO:0045892">
    <property type="term" value="P:negative regulation of DNA-templated transcription"/>
    <property type="evidence" value="ECO:0007669"/>
    <property type="project" value="TreeGrafter"/>
</dbReference>
<protein>
    <submittedName>
        <fullName evidence="7">IclR family transcriptional regulator</fullName>
    </submittedName>
</protein>
<evidence type="ECO:0000259" key="6">
    <source>
        <dbReference type="PROSITE" id="PS51078"/>
    </source>
</evidence>
<feature type="compositionally biased region" description="Low complexity" evidence="4">
    <location>
        <begin position="1"/>
        <end position="16"/>
    </location>
</feature>